<evidence type="ECO:0000259" key="1">
    <source>
        <dbReference type="Pfam" id="PF08708"/>
    </source>
</evidence>
<proteinExistence type="predicted"/>
<gene>
    <name evidence="2" type="ORF">S06H3_35249</name>
</gene>
<dbReference type="AlphaFoldDB" id="X1NSA5"/>
<evidence type="ECO:0000313" key="2">
    <source>
        <dbReference type="EMBL" id="GAI21529.1"/>
    </source>
</evidence>
<name>X1NSA5_9ZZZZ</name>
<feature type="domain" description="Primase C-terminal 1" evidence="1">
    <location>
        <begin position="105"/>
        <end position="156"/>
    </location>
</feature>
<comment type="caution">
    <text evidence="2">The sequence shown here is derived from an EMBL/GenBank/DDBJ whole genome shotgun (WGS) entry which is preliminary data.</text>
</comment>
<feature type="non-terminal residue" evidence="2">
    <location>
        <position position="1"/>
    </location>
</feature>
<sequence>DYETVSINFVEKIPYLKSLLSKHNNKPPKVDNRTGEMIYTSVLDNSCFQPSRWFYHPSYHPDRVETPIRYINQDGGMPYLPDTQKRAVENISSSNQLTKQPINELLKGSVEGTRHNDCIRISGMLFNKGMSLQDVLELMLGWNTKCIPPRDEKEVTDEVENIHSKYHPDNPLSSKELVTNDDEEIEFKFLGRFYRHINSGKTKDLSDLNDKQRKYLNEYWGKWVFKD</sequence>
<organism evidence="2">
    <name type="scientific">marine sediment metagenome</name>
    <dbReference type="NCBI Taxonomy" id="412755"/>
    <lineage>
        <taxon>unclassified sequences</taxon>
        <taxon>metagenomes</taxon>
        <taxon>ecological metagenomes</taxon>
    </lineage>
</organism>
<dbReference type="InterPro" id="IPR014820">
    <property type="entry name" value="PriCT_1"/>
</dbReference>
<reference evidence="2" key="1">
    <citation type="journal article" date="2014" name="Front. Microbiol.">
        <title>High frequency of phylogenetically diverse reductive dehalogenase-homologous genes in deep subseafloor sedimentary metagenomes.</title>
        <authorList>
            <person name="Kawai M."/>
            <person name="Futagami T."/>
            <person name="Toyoda A."/>
            <person name="Takaki Y."/>
            <person name="Nishi S."/>
            <person name="Hori S."/>
            <person name="Arai W."/>
            <person name="Tsubouchi T."/>
            <person name="Morono Y."/>
            <person name="Uchiyama I."/>
            <person name="Ito T."/>
            <person name="Fujiyama A."/>
            <person name="Inagaki F."/>
            <person name="Takami H."/>
        </authorList>
    </citation>
    <scope>NUCLEOTIDE SEQUENCE</scope>
    <source>
        <strain evidence="2">Expedition CK06-06</strain>
    </source>
</reference>
<dbReference type="EMBL" id="BARV01021255">
    <property type="protein sequence ID" value="GAI21529.1"/>
    <property type="molecule type" value="Genomic_DNA"/>
</dbReference>
<accession>X1NSA5</accession>
<dbReference type="Pfam" id="PF08708">
    <property type="entry name" value="PriCT_1"/>
    <property type="match status" value="1"/>
</dbReference>
<protein>
    <recommendedName>
        <fullName evidence="1">Primase C-terminal 1 domain-containing protein</fullName>
    </recommendedName>
</protein>